<accession>A0A2W4UMU8</accession>
<sequence length="215" mass="23490">MADLESSFCLVGRFIAFVPGEKSPYQMISLDVSLGDSSAEATHYRIVLDKHLRRMMYRYLNPQDWLKVVGHRAMNLRSGQLEWKAAEIFKLSAHQVSAYRVSAYQTSTHSLPAVTLAAKASAPVRVLICQASDCRQRGSEAVSRALKEAIAQANSSQANSSQTNSSQTNSSQKIMVQSTGCMKRCKEGPNVVTVPGGQHCQVSLEGAITLLQTLL</sequence>
<organism evidence="2 3">
    <name type="scientific">Leptolyngbya foveolarum</name>
    <dbReference type="NCBI Taxonomy" id="47253"/>
    <lineage>
        <taxon>Bacteria</taxon>
        <taxon>Bacillati</taxon>
        <taxon>Cyanobacteriota</taxon>
        <taxon>Cyanophyceae</taxon>
        <taxon>Leptolyngbyales</taxon>
        <taxon>Leptolyngbyaceae</taxon>
        <taxon>Leptolyngbya group</taxon>
        <taxon>Leptolyngbya</taxon>
    </lineage>
</organism>
<gene>
    <name evidence="2" type="ORF">DCF25_02150</name>
</gene>
<dbReference type="InterPro" id="IPR036249">
    <property type="entry name" value="Thioredoxin-like_sf"/>
</dbReference>
<evidence type="ECO:0000256" key="1">
    <source>
        <dbReference type="SAM" id="MobiDB-lite"/>
    </source>
</evidence>
<evidence type="ECO:0000313" key="2">
    <source>
        <dbReference type="EMBL" id="PZO22736.1"/>
    </source>
</evidence>
<dbReference type="AlphaFoldDB" id="A0A2W4UMU8"/>
<dbReference type="Proteomes" id="UP000249354">
    <property type="component" value="Unassembled WGS sequence"/>
</dbReference>
<dbReference type="Gene3D" id="3.40.30.10">
    <property type="entry name" value="Glutaredoxin"/>
    <property type="match status" value="1"/>
</dbReference>
<dbReference type="SUPFAM" id="SSF52833">
    <property type="entry name" value="Thioredoxin-like"/>
    <property type="match status" value="1"/>
</dbReference>
<evidence type="ECO:0008006" key="4">
    <source>
        <dbReference type="Google" id="ProtNLM"/>
    </source>
</evidence>
<reference evidence="3" key="1">
    <citation type="submission" date="2018-04" db="EMBL/GenBank/DDBJ databases">
        <authorList>
            <person name="Cornet L."/>
        </authorList>
    </citation>
    <scope>NUCLEOTIDE SEQUENCE [LARGE SCALE GENOMIC DNA]</scope>
</reference>
<proteinExistence type="predicted"/>
<dbReference type="CDD" id="cd02980">
    <property type="entry name" value="TRX_Fd_family"/>
    <property type="match status" value="1"/>
</dbReference>
<dbReference type="EMBL" id="QBMC01000007">
    <property type="protein sequence ID" value="PZO22736.1"/>
    <property type="molecule type" value="Genomic_DNA"/>
</dbReference>
<name>A0A2W4UMU8_9CYAN</name>
<protein>
    <recommendedName>
        <fullName evidence="4">(Fe-S)-binding protein</fullName>
    </recommendedName>
</protein>
<evidence type="ECO:0000313" key="3">
    <source>
        <dbReference type="Proteomes" id="UP000249354"/>
    </source>
</evidence>
<feature type="region of interest" description="Disordered" evidence="1">
    <location>
        <begin position="153"/>
        <end position="173"/>
    </location>
</feature>
<comment type="caution">
    <text evidence="2">The sequence shown here is derived from an EMBL/GenBank/DDBJ whole genome shotgun (WGS) entry which is preliminary data.</text>
</comment>
<feature type="compositionally biased region" description="Low complexity" evidence="1">
    <location>
        <begin position="153"/>
        <end position="172"/>
    </location>
</feature>
<reference evidence="2 3" key="2">
    <citation type="submission" date="2018-06" db="EMBL/GenBank/DDBJ databases">
        <title>Metagenomic assembly of (sub)arctic Cyanobacteria and their associated microbiome from non-axenic cultures.</title>
        <authorList>
            <person name="Baurain D."/>
        </authorList>
    </citation>
    <scope>NUCLEOTIDE SEQUENCE [LARGE SCALE GENOMIC DNA]</scope>
    <source>
        <strain evidence="2">ULC129bin1</strain>
    </source>
</reference>